<name>A0A4Z2D0G2_SCHJA</name>
<keyword evidence="3" id="KW-1185">Reference proteome</keyword>
<dbReference type="EMBL" id="SKCS01000379">
    <property type="protein sequence ID" value="TNN10001.1"/>
    <property type="molecule type" value="Genomic_DNA"/>
</dbReference>
<protein>
    <submittedName>
        <fullName evidence="2">Pol polyprotein</fullName>
    </submittedName>
</protein>
<comment type="caution">
    <text evidence="2">The sequence shown here is derived from an EMBL/GenBank/DDBJ whole genome shotgun (WGS) entry which is preliminary data.</text>
</comment>
<proteinExistence type="predicted"/>
<evidence type="ECO:0000313" key="3">
    <source>
        <dbReference type="Proteomes" id="UP000311919"/>
    </source>
</evidence>
<reference evidence="2 3" key="1">
    <citation type="submission" date="2019-03" db="EMBL/GenBank/DDBJ databases">
        <title>An improved genome assembly of the fluke Schistosoma japonicum.</title>
        <authorList>
            <person name="Hu W."/>
            <person name="Luo F."/>
            <person name="Yin M."/>
            <person name="Mo X."/>
            <person name="Sun C."/>
            <person name="Wu Q."/>
            <person name="Zhu B."/>
            <person name="Xiang M."/>
            <person name="Wang J."/>
            <person name="Wang Y."/>
            <person name="Zhang T."/>
            <person name="Xu B."/>
            <person name="Zheng H."/>
            <person name="Feng Z."/>
        </authorList>
    </citation>
    <scope>NUCLEOTIDE SEQUENCE [LARGE SCALE GENOMIC DNA]</scope>
    <source>
        <strain evidence="2">HuSjv2</strain>
        <tissue evidence="2">Worms</tissue>
    </source>
</reference>
<dbReference type="Gene3D" id="1.10.340.70">
    <property type="match status" value="1"/>
</dbReference>
<dbReference type="STRING" id="6182.A0A4Z2D0G2"/>
<organism evidence="2 3">
    <name type="scientific">Schistosoma japonicum</name>
    <name type="common">Blood fluke</name>
    <dbReference type="NCBI Taxonomy" id="6182"/>
    <lineage>
        <taxon>Eukaryota</taxon>
        <taxon>Metazoa</taxon>
        <taxon>Spiralia</taxon>
        <taxon>Lophotrochozoa</taxon>
        <taxon>Platyhelminthes</taxon>
        <taxon>Trematoda</taxon>
        <taxon>Digenea</taxon>
        <taxon>Strigeidida</taxon>
        <taxon>Schistosomatoidea</taxon>
        <taxon>Schistosomatidae</taxon>
        <taxon>Schistosoma</taxon>
    </lineage>
</organism>
<dbReference type="OrthoDB" id="6284905at2759"/>
<evidence type="ECO:0000313" key="2">
    <source>
        <dbReference type="EMBL" id="TNN10001.1"/>
    </source>
</evidence>
<dbReference type="Pfam" id="PF17921">
    <property type="entry name" value="Integrase_H2C2"/>
    <property type="match status" value="1"/>
</dbReference>
<dbReference type="Proteomes" id="UP000311919">
    <property type="component" value="Unassembled WGS sequence"/>
</dbReference>
<evidence type="ECO:0000259" key="1">
    <source>
        <dbReference type="Pfam" id="PF17921"/>
    </source>
</evidence>
<accession>A0A4Z2D0G2</accession>
<dbReference type="InterPro" id="IPR041588">
    <property type="entry name" value="Integrase_H2C2"/>
</dbReference>
<sequence length="149" mass="17234">MKSSSDKCSPRESRHLNYISEFSTDIRHISGANNVVADVLSRIHFLNRIQGINLVELARFQNEDIDFHHELAATTLQLQTKTIRNGRNILICDSSTGTTCPIVRRSYRLIVLDKLHNLSHPGFRATSKLITERFCWQKMNKDIKEWARI</sequence>
<dbReference type="AlphaFoldDB" id="A0A4Z2D0G2"/>
<feature type="domain" description="Integrase zinc-binding" evidence="1">
    <location>
        <begin position="105"/>
        <end position="148"/>
    </location>
</feature>
<gene>
    <name evidence="2" type="ORF">EWB00_005808</name>
</gene>